<accession>E1IBF3</accession>
<dbReference type="eggNOG" id="COG3595">
    <property type="taxonomic scope" value="Bacteria"/>
</dbReference>
<reference evidence="2 3" key="1">
    <citation type="journal article" date="2011" name="J. Bacteriol.">
        <title>Draft genome sequence of the anoxygenic filamentous phototrophic bacterium Oscillochloris trichoides subsp. DG-6.</title>
        <authorList>
            <person name="Kuznetsov B.B."/>
            <person name="Ivanovsky R.N."/>
            <person name="Keppen O.I."/>
            <person name="Sukhacheva M.V."/>
            <person name="Bumazhkin B.K."/>
            <person name="Patutina E.O."/>
            <person name="Beletsky A.V."/>
            <person name="Mardanov A.V."/>
            <person name="Baslerov R.V."/>
            <person name="Panteleeva A.N."/>
            <person name="Kolganova T.V."/>
            <person name="Ravin N.V."/>
            <person name="Skryabin K.G."/>
        </authorList>
    </citation>
    <scope>NUCLEOTIDE SEQUENCE [LARGE SCALE GENOMIC DNA]</scope>
    <source>
        <strain evidence="2 3">DG-6</strain>
    </source>
</reference>
<name>E1IBF3_9CHLR</name>
<dbReference type="Pfam" id="PF13349">
    <property type="entry name" value="DUF4097"/>
    <property type="match status" value="1"/>
</dbReference>
<protein>
    <recommendedName>
        <fullName evidence="1">DUF4097 domain-containing protein</fullName>
    </recommendedName>
</protein>
<dbReference type="InterPro" id="IPR025164">
    <property type="entry name" value="Toastrack_DUF4097"/>
</dbReference>
<feature type="domain" description="DUF4097" evidence="1">
    <location>
        <begin position="113"/>
        <end position="330"/>
    </location>
</feature>
<dbReference type="STRING" id="765420.OSCT_0654"/>
<evidence type="ECO:0000259" key="1">
    <source>
        <dbReference type="Pfam" id="PF13349"/>
    </source>
</evidence>
<dbReference type="OrthoDB" id="153406at2"/>
<comment type="caution">
    <text evidence="2">The sequence shown here is derived from an EMBL/GenBank/DDBJ whole genome shotgun (WGS) entry which is preliminary data.</text>
</comment>
<dbReference type="EMBL" id="ADVR01000011">
    <property type="protein sequence ID" value="EFO81510.1"/>
    <property type="molecule type" value="Genomic_DNA"/>
</dbReference>
<keyword evidence="3" id="KW-1185">Reference proteome</keyword>
<sequence length="334" mass="35209">MSTDAPSRTPMPDEPFYHRAQSRRWGGLLLLLGLVWLVFELTSRSAIFAFALVEEQVTTPPQSFSVTRVVVRGLDDHVTLSHADGDQVTLTALRHGFGWNSNAARSALQRIDLQVEQQGTTLHVDVQHLGGIPILFGRTPYADVQLAIPTGTSLDVETVSGEVRGEGLRATGSLGTVSGPLVLVDTAGDLGINTTSGDVQIRDAGAGLRIKTVSGDVRITGASGALWVESISGNLDLDAEQAAVLVLDTTSGDIRASGVLSGEINSISGDVTLTLPAASDLNLYVTTTSGEIEYDLPLRDVQQDRRSLRGVLGNGQAQLKVTTTSGDVELGADS</sequence>
<evidence type="ECO:0000313" key="3">
    <source>
        <dbReference type="Proteomes" id="UP000054010"/>
    </source>
</evidence>
<dbReference type="Proteomes" id="UP000054010">
    <property type="component" value="Unassembled WGS sequence"/>
</dbReference>
<dbReference type="HOGENOM" id="CLU_773160_0_0_0"/>
<proteinExistence type="predicted"/>
<gene>
    <name evidence="2" type="ORF">OSCT_0654</name>
</gene>
<evidence type="ECO:0000313" key="2">
    <source>
        <dbReference type="EMBL" id="EFO81510.1"/>
    </source>
</evidence>
<organism evidence="2 3">
    <name type="scientific">Oscillochloris trichoides DG-6</name>
    <dbReference type="NCBI Taxonomy" id="765420"/>
    <lineage>
        <taxon>Bacteria</taxon>
        <taxon>Bacillati</taxon>
        <taxon>Chloroflexota</taxon>
        <taxon>Chloroflexia</taxon>
        <taxon>Chloroflexales</taxon>
        <taxon>Chloroflexineae</taxon>
        <taxon>Oscillochloridaceae</taxon>
        <taxon>Oscillochloris</taxon>
    </lineage>
</organism>
<dbReference type="AlphaFoldDB" id="E1IBF3"/>